<reference evidence="3 4" key="1">
    <citation type="submission" date="2019-01" db="EMBL/GenBank/DDBJ databases">
        <title>Genome sequencing of strain DFW100M-13.</title>
        <authorList>
            <person name="Heo J."/>
            <person name="Kim S.-J."/>
            <person name="Kim J.-S."/>
            <person name="Hong S.-B."/>
            <person name="Kwon S.-W."/>
        </authorList>
    </citation>
    <scope>NUCLEOTIDE SEQUENCE [LARGE SCALE GENOMIC DNA]</scope>
    <source>
        <strain evidence="3 4">DFW100M-13</strain>
    </source>
</reference>
<name>A0A4P6EFH5_9MICO</name>
<proteinExistence type="predicted"/>
<dbReference type="OrthoDB" id="9803017at2"/>
<keyword evidence="1 3" id="KW-0489">Methyltransferase</keyword>
<dbReference type="Pfam" id="PF03602">
    <property type="entry name" value="Cons_hypoth95"/>
    <property type="match status" value="1"/>
</dbReference>
<keyword evidence="2 3" id="KW-0808">Transferase</keyword>
<dbReference type="KEGG" id="mprt:ET475_14790"/>
<evidence type="ECO:0000313" key="4">
    <source>
        <dbReference type="Proteomes" id="UP000293995"/>
    </source>
</evidence>
<gene>
    <name evidence="3" type="primary">rsmD</name>
    <name evidence="3" type="ORF">ET475_14790</name>
</gene>
<dbReference type="Gene3D" id="3.40.50.150">
    <property type="entry name" value="Vaccinia Virus protein VP39"/>
    <property type="match status" value="1"/>
</dbReference>
<evidence type="ECO:0000256" key="2">
    <source>
        <dbReference type="ARBA" id="ARBA00022679"/>
    </source>
</evidence>
<dbReference type="Proteomes" id="UP000293995">
    <property type="component" value="Chromosome"/>
</dbReference>
<dbReference type="RefSeq" id="WP_129391944.1">
    <property type="nucleotide sequence ID" value="NZ_CP035494.1"/>
</dbReference>
<dbReference type="NCBIfam" id="TIGR00095">
    <property type="entry name" value="16S rRNA (guanine(966)-N(2))-methyltransferase RsmD"/>
    <property type="match status" value="1"/>
</dbReference>
<evidence type="ECO:0000256" key="1">
    <source>
        <dbReference type="ARBA" id="ARBA00022603"/>
    </source>
</evidence>
<dbReference type="AlphaFoldDB" id="A0A4P6EFH5"/>
<evidence type="ECO:0000313" key="3">
    <source>
        <dbReference type="EMBL" id="QAY61122.1"/>
    </source>
</evidence>
<dbReference type="GO" id="GO:0052913">
    <property type="term" value="F:16S rRNA (guanine(966)-N(2))-methyltransferase activity"/>
    <property type="evidence" value="ECO:0007669"/>
    <property type="project" value="UniProtKB-EC"/>
</dbReference>
<dbReference type="InterPro" id="IPR002052">
    <property type="entry name" value="DNA_methylase_N6_adenine_CS"/>
</dbReference>
<dbReference type="InterPro" id="IPR029063">
    <property type="entry name" value="SAM-dependent_MTases_sf"/>
</dbReference>
<dbReference type="EC" id="2.1.1.171" evidence="3"/>
<organism evidence="3 4">
    <name type="scientific">Microbacterium protaetiae</name>
    <dbReference type="NCBI Taxonomy" id="2509458"/>
    <lineage>
        <taxon>Bacteria</taxon>
        <taxon>Bacillati</taxon>
        <taxon>Actinomycetota</taxon>
        <taxon>Actinomycetes</taxon>
        <taxon>Micrococcales</taxon>
        <taxon>Microbacteriaceae</taxon>
        <taxon>Microbacterium</taxon>
    </lineage>
</organism>
<protein>
    <submittedName>
        <fullName evidence="3">16S rRNA (Guanine(966)-N(2))-methyltransferase RsmD</fullName>
        <ecNumber evidence="3">2.1.1.171</ecNumber>
    </submittedName>
</protein>
<accession>A0A4P6EFH5</accession>
<dbReference type="InterPro" id="IPR004398">
    <property type="entry name" value="RNA_MeTrfase_RsmD"/>
</dbReference>
<dbReference type="EMBL" id="CP035494">
    <property type="protein sequence ID" value="QAY61122.1"/>
    <property type="molecule type" value="Genomic_DNA"/>
</dbReference>
<dbReference type="CDD" id="cd02440">
    <property type="entry name" value="AdoMet_MTases"/>
    <property type="match status" value="1"/>
</dbReference>
<dbReference type="PIRSF" id="PIRSF004553">
    <property type="entry name" value="CHP00095"/>
    <property type="match status" value="1"/>
</dbReference>
<dbReference type="PANTHER" id="PTHR43542">
    <property type="entry name" value="METHYLTRANSFERASE"/>
    <property type="match status" value="1"/>
</dbReference>
<dbReference type="SUPFAM" id="SSF53335">
    <property type="entry name" value="S-adenosyl-L-methionine-dependent methyltransferases"/>
    <property type="match status" value="1"/>
</dbReference>
<keyword evidence="4" id="KW-1185">Reference proteome</keyword>
<dbReference type="PROSITE" id="PS00092">
    <property type="entry name" value="N6_MTASE"/>
    <property type="match status" value="1"/>
</dbReference>
<dbReference type="GO" id="GO:0003676">
    <property type="term" value="F:nucleic acid binding"/>
    <property type="evidence" value="ECO:0007669"/>
    <property type="project" value="InterPro"/>
</dbReference>
<sequence>MTRIIAGSARGIRLDVPAAGTRPTSDRVRESLFGALEAAGVIDGARVLDLYAGSGALGLEALSRGAASTHLVEKAAAAAQTARANAARVVQAAGLPASAAAVHRSDVATFLARTTRSFDVVFADPPYEVTDAATGHVLAALVPHLARDAIVILERAARSPEPPLPEGLVTDRHKRYGDTALWWLVPAPVLPGR</sequence>
<dbReference type="PANTHER" id="PTHR43542:SF1">
    <property type="entry name" value="METHYLTRANSFERASE"/>
    <property type="match status" value="1"/>
</dbReference>